<feature type="region of interest" description="Disordered" evidence="2">
    <location>
        <begin position="965"/>
        <end position="1021"/>
    </location>
</feature>
<dbReference type="PANTHER" id="PTHR24216:SF65">
    <property type="entry name" value="PAXILLIN-LIKE PROTEIN 1"/>
    <property type="match status" value="1"/>
</dbReference>
<sequence length="1220" mass="131208">MNFKDPFANDLNNFRSVVAGLRQASSLPTGSDFGRGQGGGTSLASSLLFSPNTSGQTGAALGDVGAGPLSYGSGASGVSVSTSAANPAPVAGRRARVTPSVSSPFSVAPSSVPPVSGSVASPLPPPVQQTQPQPSAPLTHAPRQASAAPSALSWLDDINPAPSPPAARQQGLPPSSTSKATSFTAAAPQGAPTAVSVPSFLNFDVGDGVGSAAPPPPREALHQHAASPAPISPESAAAAEAETKKVELRDLYATLDALDMEQQRLDERLDIRQLKEEAELLALETSVATKTNELADKEETLAAKHTELASHTEERLRALSSRYTREMEAQSAEVRSLDGARFEKQLQQVRTQCAAAEESVKSLREQAALALALEPFSEKGVRVALSAATAASATPGHSDLKDESGDTESSAPLETGLQKAVDLLRAYCDQRLGHARERLVDYVHTETLEAAHAVRRKREHVWADDAVEHKTLFNQYLASMMQRYMLFYKERALLKQQHIESLQSELRSTASELRNHAATRLEGLLRDVTAKITMSTDHQTKSAEEAKSRLQHTFETVLEADKAMGTKQRSELASRQLAEAQARRQRFQAEEQSLLDQQQRLRRSNETSARDGFQSLRDTAASCGIGRAQILDEEAAALRTRVNEKLRGIGSSSSSELRSASSIAHMRAEELVHVIRRALAEETAQQHSLSLAYQRCDELRSALLHSIREGMVERLQHTRCAQHAHQSRIDAQRKAWEAAHRQNLAAACSLVLPISGSTAQTEDVQYVTETYAAPQDVASIAWLDVLRDKLQSRDDARRRLLQSRKECATRCFRLLDNVRAQQETIQTTWQDLWDAAQTLLTQQTASHEIQLDVERGLITVVAQQQSVARDRRNAERECRRIADVTQRLKAEAAQCGVDTRLLCAPPELLEAGGGAVSAVQPLPLATALLHTAGPSAIHRLPEGSKFTAVHTSTNAVAGAYSKAEASNPAATLPAASSTTTVSPPLRASDLANANHEGGATAPGHTQHQGDSSKMVDVTSTTTTQPWSSALLRAEQLLSASSAEETHVVAEGLRPPALAEQGSHRGGADVNRGSSASHAENEEAKQSSGSARCDSLQTASFTSPSAPTDEVHRNSSNLHSTENPPQLSSSTLVDTDTGMQQGLRVSPSIQWQLQRRHGRASALFETLSTLEEFRSGVDRSSSAMRDPDNSGDRTTLSFDDSTNFVELLSCTDSSVSSYQTR</sequence>
<feature type="compositionally biased region" description="Low complexity" evidence="2">
    <location>
        <begin position="100"/>
        <end position="121"/>
    </location>
</feature>
<feature type="compositionally biased region" description="Low complexity" evidence="2">
    <location>
        <begin position="965"/>
        <end position="984"/>
    </location>
</feature>
<dbReference type="PANTHER" id="PTHR24216">
    <property type="entry name" value="PAXILLIN-RELATED"/>
    <property type="match status" value="1"/>
</dbReference>
<evidence type="ECO:0000313" key="3">
    <source>
        <dbReference type="EMBL" id="KPI90211.1"/>
    </source>
</evidence>
<feature type="compositionally biased region" description="Low complexity" evidence="2">
    <location>
        <begin position="128"/>
        <end position="137"/>
    </location>
</feature>
<evidence type="ECO:0000313" key="4">
    <source>
        <dbReference type="Proteomes" id="UP000038009"/>
    </source>
</evidence>
<dbReference type="Proteomes" id="UP000038009">
    <property type="component" value="Unassembled WGS sequence"/>
</dbReference>
<feature type="compositionally biased region" description="Polar residues" evidence="2">
    <location>
        <begin position="1085"/>
        <end position="1105"/>
    </location>
</feature>
<dbReference type="OrthoDB" id="266844at2759"/>
<accession>A0A0N1IMF5</accession>
<feature type="region of interest" description="Disordered" evidence="2">
    <location>
        <begin position="392"/>
        <end position="412"/>
    </location>
</feature>
<comment type="caution">
    <text evidence="3">The sequence shown here is derived from an EMBL/GenBank/DDBJ whole genome shotgun (WGS) entry which is preliminary data.</text>
</comment>
<proteinExistence type="predicted"/>
<dbReference type="VEuPathDB" id="TriTrypDB:Lsey_0009_0600"/>
<organism evidence="3 4">
    <name type="scientific">Leptomonas seymouri</name>
    <dbReference type="NCBI Taxonomy" id="5684"/>
    <lineage>
        <taxon>Eukaryota</taxon>
        <taxon>Discoba</taxon>
        <taxon>Euglenozoa</taxon>
        <taxon>Kinetoplastea</taxon>
        <taxon>Metakinetoplastina</taxon>
        <taxon>Trypanosomatida</taxon>
        <taxon>Trypanosomatidae</taxon>
        <taxon>Leishmaniinae</taxon>
        <taxon>Leptomonas</taxon>
    </lineage>
</organism>
<feature type="compositionally biased region" description="Polar residues" evidence="2">
    <location>
        <begin position="1113"/>
        <end position="1132"/>
    </location>
</feature>
<keyword evidence="4" id="KW-1185">Reference proteome</keyword>
<name>A0A0N1IMF5_LEPSE</name>
<feature type="region of interest" description="Disordered" evidence="2">
    <location>
        <begin position="1055"/>
        <end position="1132"/>
    </location>
</feature>
<keyword evidence="1" id="KW-0175">Coiled coil</keyword>
<reference evidence="3 4" key="1">
    <citation type="journal article" date="2015" name="PLoS Pathog.">
        <title>Leptomonas seymouri: Adaptations to the Dixenous Life Cycle Analyzed by Genome Sequencing, Transcriptome Profiling and Co-infection with Leishmania donovani.</title>
        <authorList>
            <person name="Kraeva N."/>
            <person name="Butenko A."/>
            <person name="Hlavacova J."/>
            <person name="Kostygov A."/>
            <person name="Myskova J."/>
            <person name="Grybchuk D."/>
            <person name="Lestinova T."/>
            <person name="Votypka J."/>
            <person name="Volf P."/>
            <person name="Opperdoes F."/>
            <person name="Flegontov P."/>
            <person name="Lukes J."/>
            <person name="Yurchenko V."/>
        </authorList>
    </citation>
    <scope>NUCLEOTIDE SEQUENCE [LARGE SCALE GENOMIC DNA]</scope>
    <source>
        <strain evidence="3 4">ATCC 30220</strain>
    </source>
</reference>
<feature type="region of interest" description="Disordered" evidence="2">
    <location>
        <begin position="208"/>
        <end position="242"/>
    </location>
</feature>
<feature type="region of interest" description="Disordered" evidence="2">
    <location>
        <begin position="100"/>
        <end position="187"/>
    </location>
</feature>
<feature type="coiled-coil region" evidence="1">
    <location>
        <begin position="248"/>
        <end position="277"/>
    </location>
</feature>
<evidence type="ECO:0000256" key="2">
    <source>
        <dbReference type="SAM" id="MobiDB-lite"/>
    </source>
</evidence>
<feature type="compositionally biased region" description="Low complexity" evidence="2">
    <location>
        <begin position="173"/>
        <end position="187"/>
    </location>
</feature>
<feature type="compositionally biased region" description="Low complexity" evidence="2">
    <location>
        <begin position="225"/>
        <end position="240"/>
    </location>
</feature>
<feature type="region of interest" description="Disordered" evidence="2">
    <location>
        <begin position="583"/>
        <end position="612"/>
    </location>
</feature>
<evidence type="ECO:0000256" key="1">
    <source>
        <dbReference type="SAM" id="Coils"/>
    </source>
</evidence>
<dbReference type="OMA" id="WSTLEEY"/>
<feature type="region of interest" description="Disordered" evidence="2">
    <location>
        <begin position="1174"/>
        <end position="1197"/>
    </location>
</feature>
<dbReference type="EMBL" id="LJSK01000009">
    <property type="protein sequence ID" value="KPI90211.1"/>
    <property type="molecule type" value="Genomic_DNA"/>
</dbReference>
<feature type="compositionally biased region" description="Polar residues" evidence="2">
    <location>
        <begin position="1003"/>
        <end position="1021"/>
    </location>
</feature>
<protein>
    <submittedName>
        <fullName evidence="3">Uncharacterized protein</fullName>
    </submittedName>
</protein>
<gene>
    <name evidence="3" type="ORF">ABL78_0729</name>
</gene>
<dbReference type="AlphaFoldDB" id="A0A0N1IMF5"/>